<dbReference type="Proteomes" id="UP001206692">
    <property type="component" value="Unassembled WGS sequence"/>
</dbReference>
<dbReference type="PANTHER" id="PTHR36838:SF1">
    <property type="entry name" value="SLR1864 PROTEIN"/>
    <property type="match status" value="1"/>
</dbReference>
<dbReference type="EMBL" id="JANGEW010000017">
    <property type="protein sequence ID" value="MCQ5343182.1"/>
    <property type="molecule type" value="Genomic_DNA"/>
</dbReference>
<evidence type="ECO:0000256" key="6">
    <source>
        <dbReference type="ARBA" id="ARBA00023136"/>
    </source>
</evidence>
<comment type="caution">
    <text evidence="8">The sequence shown here is derived from an EMBL/GenBank/DDBJ whole genome shotgun (WGS) entry which is preliminary data.</text>
</comment>
<evidence type="ECO:0000256" key="7">
    <source>
        <dbReference type="SAM" id="Phobius"/>
    </source>
</evidence>
<evidence type="ECO:0000256" key="2">
    <source>
        <dbReference type="ARBA" id="ARBA00022448"/>
    </source>
</evidence>
<evidence type="ECO:0000256" key="5">
    <source>
        <dbReference type="ARBA" id="ARBA00022989"/>
    </source>
</evidence>
<keyword evidence="6 7" id="KW-0472">Membrane</keyword>
<sequence>MLILQQMIIFVLLMAAGALARRYEILTPANQPQITKLVVNIAYPAIILSGVTGKGPRIEGAELAYAFGVILIMLVLLMISAWLLPRILRYPKEHYGIINVMVIFTNIGFMGVPMIDGIYGKDALIYMTVLLIPFNILFFSYVIQTIKGHSDKKEPFRWQNLANTGMGACILAIVLYLSGIELPYVLAQSITMLGSMTAPLAMMLLGSFLADTEWKGMINGRIIAFTIIKMLVIPIVLTLLLGRFVDNTYLLAVCMAALATPSGNIIPLLAAVYHKEAYPVSVQGIALTTAAAVVTMPLVALATGLG</sequence>
<dbReference type="RefSeq" id="WP_062412597.1">
    <property type="nucleotide sequence ID" value="NZ_JAJCIO010000014.1"/>
</dbReference>
<gene>
    <name evidence="8" type="ORF">NE675_09145</name>
</gene>
<feature type="transmembrane region" description="Helical" evidence="7">
    <location>
        <begin position="190"/>
        <end position="210"/>
    </location>
</feature>
<feature type="transmembrane region" description="Helical" evidence="7">
    <location>
        <begin position="285"/>
        <end position="305"/>
    </location>
</feature>
<dbReference type="Pfam" id="PF03547">
    <property type="entry name" value="Mem_trans"/>
    <property type="match status" value="2"/>
</dbReference>
<dbReference type="InterPro" id="IPR004776">
    <property type="entry name" value="Mem_transp_PIN-like"/>
</dbReference>
<dbReference type="PANTHER" id="PTHR36838">
    <property type="entry name" value="AUXIN EFFLUX CARRIER FAMILY PROTEIN"/>
    <property type="match status" value="1"/>
</dbReference>
<feature type="transmembrane region" description="Helical" evidence="7">
    <location>
        <begin position="222"/>
        <end position="242"/>
    </location>
</feature>
<evidence type="ECO:0000256" key="4">
    <source>
        <dbReference type="ARBA" id="ARBA00022692"/>
    </source>
</evidence>
<keyword evidence="2" id="KW-0813">Transport</keyword>
<protein>
    <submittedName>
        <fullName evidence="8">AEC family transporter</fullName>
    </submittedName>
</protein>
<organism evidence="8 9">
    <name type="scientific">Megasphaera massiliensis</name>
    <dbReference type="NCBI Taxonomy" id="1232428"/>
    <lineage>
        <taxon>Bacteria</taxon>
        <taxon>Bacillati</taxon>
        <taxon>Bacillota</taxon>
        <taxon>Negativicutes</taxon>
        <taxon>Veillonellales</taxon>
        <taxon>Veillonellaceae</taxon>
        <taxon>Megasphaera</taxon>
    </lineage>
</organism>
<evidence type="ECO:0000256" key="1">
    <source>
        <dbReference type="ARBA" id="ARBA00004141"/>
    </source>
</evidence>
<keyword evidence="4 7" id="KW-0812">Transmembrane</keyword>
<feature type="transmembrane region" description="Helical" evidence="7">
    <location>
        <begin position="124"/>
        <end position="143"/>
    </location>
</feature>
<comment type="subcellular location">
    <subcellularLocation>
        <location evidence="1">Membrane</location>
        <topology evidence="1">Multi-pass membrane protein</topology>
    </subcellularLocation>
</comment>
<keyword evidence="9" id="KW-1185">Reference proteome</keyword>
<proteinExistence type="predicted"/>
<evidence type="ECO:0000313" key="8">
    <source>
        <dbReference type="EMBL" id="MCQ5343182.1"/>
    </source>
</evidence>
<evidence type="ECO:0000256" key="3">
    <source>
        <dbReference type="ARBA" id="ARBA00022475"/>
    </source>
</evidence>
<feature type="transmembrane region" description="Helical" evidence="7">
    <location>
        <begin position="96"/>
        <end position="118"/>
    </location>
</feature>
<name>A0ABT1STH9_9FIRM</name>
<feature type="transmembrane region" description="Helical" evidence="7">
    <location>
        <begin position="63"/>
        <end position="84"/>
    </location>
</feature>
<feature type="transmembrane region" description="Helical" evidence="7">
    <location>
        <begin position="248"/>
        <end position="273"/>
    </location>
</feature>
<reference evidence="8 9" key="1">
    <citation type="submission" date="2022-06" db="EMBL/GenBank/DDBJ databases">
        <title>Isolation of gut microbiota from human fecal samples.</title>
        <authorList>
            <person name="Pamer E.G."/>
            <person name="Barat B."/>
            <person name="Waligurski E."/>
            <person name="Medina S."/>
            <person name="Paddock L."/>
            <person name="Mostad J."/>
        </authorList>
    </citation>
    <scope>NUCLEOTIDE SEQUENCE [LARGE SCALE GENOMIC DNA]</scope>
    <source>
        <strain evidence="8 9">DFI.1.1</strain>
    </source>
</reference>
<accession>A0ABT1STH9</accession>
<keyword evidence="3" id="KW-1003">Cell membrane</keyword>
<evidence type="ECO:0000313" key="9">
    <source>
        <dbReference type="Proteomes" id="UP001206692"/>
    </source>
</evidence>
<feature type="transmembrane region" description="Helical" evidence="7">
    <location>
        <begin position="164"/>
        <end position="184"/>
    </location>
</feature>
<keyword evidence="5 7" id="KW-1133">Transmembrane helix</keyword>